<keyword evidence="2" id="KW-0472">Membrane</keyword>
<dbReference type="GO" id="GO:0005886">
    <property type="term" value="C:plasma membrane"/>
    <property type="evidence" value="ECO:0007669"/>
    <property type="project" value="UniProtKB-SubCell"/>
</dbReference>
<dbReference type="OrthoDB" id="660555at2759"/>
<dbReference type="EMBL" id="CAICTM010000107">
    <property type="protein sequence ID" value="CAB9501410.1"/>
    <property type="molecule type" value="Genomic_DNA"/>
</dbReference>
<dbReference type="SUPFAM" id="SSF52047">
    <property type="entry name" value="RNI-like"/>
    <property type="match status" value="1"/>
</dbReference>
<keyword evidence="6" id="KW-0418">Kinase</keyword>
<evidence type="ECO:0000313" key="7">
    <source>
        <dbReference type="Proteomes" id="UP001153069"/>
    </source>
</evidence>
<keyword evidence="6" id="KW-0808">Transferase</keyword>
<keyword evidence="4" id="KW-0677">Repeat</keyword>
<dbReference type="FunFam" id="3.80.10.10:FF:000041">
    <property type="entry name" value="LRR receptor-like serine/threonine-protein kinase ERECTA"/>
    <property type="match status" value="1"/>
</dbReference>
<feature type="chain" id="PRO_5040158813" evidence="5">
    <location>
        <begin position="28"/>
        <end position="530"/>
    </location>
</feature>
<dbReference type="AlphaFoldDB" id="A0A9N8DIY1"/>
<dbReference type="GO" id="GO:0016301">
    <property type="term" value="F:kinase activity"/>
    <property type="evidence" value="ECO:0007669"/>
    <property type="project" value="UniProtKB-KW"/>
</dbReference>
<dbReference type="FunFam" id="3.80.10.10:FF:000383">
    <property type="entry name" value="Leucine-rich repeat receptor protein kinase EMS1"/>
    <property type="match status" value="1"/>
</dbReference>
<dbReference type="Gene3D" id="3.80.10.10">
    <property type="entry name" value="Ribonuclease Inhibitor"/>
    <property type="match status" value="2"/>
</dbReference>
<dbReference type="InterPro" id="IPR001611">
    <property type="entry name" value="Leu-rich_rpt"/>
</dbReference>
<sequence length="530" mass="57876">MSLKAAAVGAAFLLLFFFSSCTTVVFAFDPEVDDPDWPGPFAASSNSVVINIRYDNYPDETVWLLEELESNSTSWAVVEECDGCGAGNPRMLESFPISNLTAGRPYRFTLRDEASDGVVEFWVNENNTILLGTPADRPTFATDVFGDSYEIETTTYLYVFADRGITATIPSEIGLLSALTRLILNGLDNDLHGTLPTELGLLTALKTVRIWNANQLSGGIPSEIGELVALTDLTLSQNNLTLAVPTELGQLSSSLYRLDLSFNQLSGELPSELGQLDRMTFLRLHQNQLSGTIPTEWQQGRLFSLWLQGNSRLNGTADSICDLPSLALVRVDCDSVKCTCPQCHCGDDDDDLPQVRLFGVDYNLETTYINRGEESIQGTIGTEIGQLGALTELLVWQNYVTGSLPSELGQLTVLEELWLHDNRLVGPLPTELGLMTNLHEIRLHSNQFSGTIPSELGLLSNQLTYLDLGSNQLSGPLPSSLGYLTALTALELQRNPLLTGTIHPSLCNSTWTLMVDCESVTCSCPQCGCE</sequence>
<evidence type="ECO:0000256" key="3">
    <source>
        <dbReference type="ARBA" id="ARBA00022614"/>
    </source>
</evidence>
<keyword evidence="3" id="KW-0433">Leucine-rich repeat</keyword>
<dbReference type="InterPro" id="IPR032675">
    <property type="entry name" value="LRR_dom_sf"/>
</dbReference>
<comment type="subcellular location">
    <subcellularLocation>
        <location evidence="1">Cell membrane</location>
    </subcellularLocation>
</comment>
<gene>
    <name evidence="6" type="ORF">SEMRO_108_G054100.1</name>
</gene>
<dbReference type="Proteomes" id="UP001153069">
    <property type="component" value="Unassembled WGS sequence"/>
</dbReference>
<evidence type="ECO:0000256" key="5">
    <source>
        <dbReference type="SAM" id="SignalP"/>
    </source>
</evidence>
<dbReference type="InterPro" id="IPR052592">
    <property type="entry name" value="LRR-RLK"/>
</dbReference>
<feature type="signal peptide" evidence="5">
    <location>
        <begin position="1"/>
        <end position="27"/>
    </location>
</feature>
<protein>
    <submittedName>
        <fullName evidence="6">LRR receptor-like serine threonine-protein kinase</fullName>
    </submittedName>
</protein>
<dbReference type="PANTHER" id="PTHR48054:SF82">
    <property type="entry name" value="LRR RECEPTOR-LIKE SERINE_THREONINE-PROTEIN KINASE FLS2"/>
    <property type="match status" value="1"/>
</dbReference>
<comment type="caution">
    <text evidence="6">The sequence shown here is derived from an EMBL/GenBank/DDBJ whole genome shotgun (WGS) entry which is preliminary data.</text>
</comment>
<dbReference type="Pfam" id="PF00560">
    <property type="entry name" value="LRR_1"/>
    <property type="match status" value="3"/>
</dbReference>
<evidence type="ECO:0000313" key="6">
    <source>
        <dbReference type="EMBL" id="CAB9501410.1"/>
    </source>
</evidence>
<keyword evidence="2" id="KW-1003">Cell membrane</keyword>
<keyword evidence="6" id="KW-0675">Receptor</keyword>
<keyword evidence="7" id="KW-1185">Reference proteome</keyword>
<dbReference type="PROSITE" id="PS51257">
    <property type="entry name" value="PROKAR_LIPOPROTEIN"/>
    <property type="match status" value="1"/>
</dbReference>
<evidence type="ECO:0000256" key="2">
    <source>
        <dbReference type="ARBA" id="ARBA00022475"/>
    </source>
</evidence>
<proteinExistence type="predicted"/>
<evidence type="ECO:0000256" key="1">
    <source>
        <dbReference type="ARBA" id="ARBA00004236"/>
    </source>
</evidence>
<evidence type="ECO:0000256" key="4">
    <source>
        <dbReference type="ARBA" id="ARBA00022737"/>
    </source>
</evidence>
<organism evidence="6 7">
    <name type="scientific">Seminavis robusta</name>
    <dbReference type="NCBI Taxonomy" id="568900"/>
    <lineage>
        <taxon>Eukaryota</taxon>
        <taxon>Sar</taxon>
        <taxon>Stramenopiles</taxon>
        <taxon>Ochrophyta</taxon>
        <taxon>Bacillariophyta</taxon>
        <taxon>Bacillariophyceae</taxon>
        <taxon>Bacillariophycidae</taxon>
        <taxon>Naviculales</taxon>
        <taxon>Naviculaceae</taxon>
        <taxon>Seminavis</taxon>
    </lineage>
</organism>
<accession>A0A9N8DIY1</accession>
<keyword evidence="5" id="KW-0732">Signal</keyword>
<dbReference type="PANTHER" id="PTHR48054">
    <property type="entry name" value="RECEPTOR KINASE-LIKE PROTEIN XA21"/>
    <property type="match status" value="1"/>
</dbReference>
<reference evidence="6" key="1">
    <citation type="submission" date="2020-06" db="EMBL/GenBank/DDBJ databases">
        <authorList>
            <consortium name="Plant Systems Biology data submission"/>
        </authorList>
    </citation>
    <scope>NUCLEOTIDE SEQUENCE</scope>
    <source>
        <strain evidence="6">D6</strain>
    </source>
</reference>
<name>A0A9N8DIY1_9STRA</name>